<organism evidence="1">
    <name type="scientific">Roseihalotalea indica</name>
    <dbReference type="NCBI Taxonomy" id="2867963"/>
    <lineage>
        <taxon>Bacteria</taxon>
        <taxon>Pseudomonadati</taxon>
        <taxon>Bacteroidota</taxon>
        <taxon>Cytophagia</taxon>
        <taxon>Cytophagales</taxon>
        <taxon>Catalimonadaceae</taxon>
        <taxon>Roseihalotalea</taxon>
    </lineage>
</organism>
<gene>
    <name evidence="1" type="ORF">K4G66_09655</name>
</gene>
<name>A0AA49JFV3_9BACT</name>
<protein>
    <submittedName>
        <fullName evidence="1">Uncharacterized protein</fullName>
    </submittedName>
</protein>
<dbReference type="EMBL" id="CP120682">
    <property type="protein sequence ID" value="WKN38966.1"/>
    <property type="molecule type" value="Genomic_DNA"/>
</dbReference>
<reference evidence="1" key="1">
    <citation type="journal article" date="2023" name="Comput. Struct. Biotechnol. J.">
        <title>Discovery of a novel marine Bacteroidetes with a rich repertoire of carbohydrate-active enzymes.</title>
        <authorList>
            <person name="Chen B."/>
            <person name="Liu G."/>
            <person name="Chen Q."/>
            <person name="Wang H."/>
            <person name="Liu L."/>
            <person name="Tang K."/>
        </authorList>
    </citation>
    <scope>NUCLEOTIDE SEQUENCE</scope>
    <source>
        <strain evidence="1">TK19036</strain>
    </source>
</reference>
<sequence>MSKRTDIIDGPTSVYKDYGLIYTCLCGWINLGQARPTNVRSLWSKLVGDSGVRSRKHPGFKVQHTQTINRHRSHKNVSKTFYVQSHLSSVERESVALAIFMEVSYGFQTVQTDFPYGWTTDSGFTAEVLISNIIGFYRAVRPGRDYISMCQPVKKEAALEVWDTQGGAGKKKNRFFGTYIYPSIACGSSSGPMCAPLPNFLNGITPAQKGTLYRDWDPNEDGRLPGG</sequence>
<dbReference type="AlphaFoldDB" id="A0AA49JFV3"/>
<proteinExistence type="predicted"/>
<reference evidence="1" key="2">
    <citation type="journal article" date="2024" name="Antonie Van Leeuwenhoek">
        <title>Roseihalotalea indica gen. nov., sp. nov., a halophilic Bacteroidetes from mesopelagic Southwest Indian Ocean with higher carbohydrate metabolic potential.</title>
        <authorList>
            <person name="Chen B."/>
            <person name="Zhang M."/>
            <person name="Lin D."/>
            <person name="Ye J."/>
            <person name="Tang K."/>
        </authorList>
    </citation>
    <scope>NUCLEOTIDE SEQUENCE</scope>
    <source>
        <strain evidence="1">TK19036</strain>
    </source>
</reference>
<accession>A0AA49JFV3</accession>
<evidence type="ECO:0000313" key="1">
    <source>
        <dbReference type="EMBL" id="WKN38966.1"/>
    </source>
</evidence>